<dbReference type="RefSeq" id="WP_100256251.1">
    <property type="nucleotide sequence ID" value="NZ_CP011797.1"/>
</dbReference>
<name>A0A2K8KLY3_9GAMM</name>
<evidence type="ECO:0000256" key="1">
    <source>
        <dbReference type="SAM" id="Phobius"/>
    </source>
</evidence>
<reference evidence="2 3" key="1">
    <citation type="journal article" date="2017" name="Environ. Microbiol.">
        <title>Genomic and physiological analyses of 'Reinekea forsetii' reveal a versatile opportunistic lifestyle during spring algae blooms.</title>
        <authorList>
            <person name="Avci B."/>
            <person name="Hahnke R.L."/>
            <person name="Chafee M."/>
            <person name="Fischer T."/>
            <person name="Gruber-Vodicka H."/>
            <person name="Tegetmeyer H.E."/>
            <person name="Harder J."/>
            <person name="Fuchs B.M."/>
            <person name="Amann R.I."/>
            <person name="Teeling H."/>
        </authorList>
    </citation>
    <scope>NUCLEOTIDE SEQUENCE [LARGE SCALE GENOMIC DNA]</scope>
    <source>
        <strain evidence="2 3">Hel1_31_D35</strain>
    </source>
</reference>
<feature type="transmembrane region" description="Helical" evidence="1">
    <location>
        <begin position="123"/>
        <end position="141"/>
    </location>
</feature>
<accession>A0A2K8KLY3</accession>
<organism evidence="2 3">
    <name type="scientific">Reinekea forsetii</name>
    <dbReference type="NCBI Taxonomy" id="1336806"/>
    <lineage>
        <taxon>Bacteria</taxon>
        <taxon>Pseudomonadati</taxon>
        <taxon>Pseudomonadota</taxon>
        <taxon>Gammaproteobacteria</taxon>
        <taxon>Oceanospirillales</taxon>
        <taxon>Saccharospirillaceae</taxon>
        <taxon>Reinekea</taxon>
    </lineage>
</organism>
<gene>
    <name evidence="2" type="ORF">REIFOR_00702</name>
</gene>
<proteinExistence type="predicted"/>
<feature type="transmembrane region" description="Helical" evidence="1">
    <location>
        <begin position="147"/>
        <end position="168"/>
    </location>
</feature>
<keyword evidence="1" id="KW-1133">Transmembrane helix</keyword>
<dbReference type="Proteomes" id="UP000229757">
    <property type="component" value="Chromosome"/>
</dbReference>
<feature type="transmembrane region" description="Helical" evidence="1">
    <location>
        <begin position="6"/>
        <end position="26"/>
    </location>
</feature>
<evidence type="ECO:0000313" key="2">
    <source>
        <dbReference type="EMBL" id="ATX75870.1"/>
    </source>
</evidence>
<evidence type="ECO:0000313" key="3">
    <source>
        <dbReference type="Proteomes" id="UP000229757"/>
    </source>
</evidence>
<keyword evidence="3" id="KW-1185">Reference proteome</keyword>
<keyword evidence="1" id="KW-0472">Membrane</keyword>
<dbReference type="EMBL" id="CP011797">
    <property type="protein sequence ID" value="ATX75870.1"/>
    <property type="molecule type" value="Genomic_DNA"/>
</dbReference>
<dbReference type="OrthoDB" id="7062203at2"/>
<protein>
    <submittedName>
        <fullName evidence="2">Uncharacterized protein</fullName>
    </submittedName>
</protein>
<keyword evidence="1" id="KW-0812">Transmembrane</keyword>
<dbReference type="AlphaFoldDB" id="A0A2K8KLY3"/>
<sequence length="202" mass="22719">MDDMLKIIGALASLFAIYKLVVEVVLTKFIRRKDEYSFAKSYILDLEGGSEHLYTLEKGFFALTGKIYSIPEIKLLLSQSSPSMMINLRRDCSSFVTFNEELNIYEWKGRYSNEFIQRYAGNWYFLWYMVTASLALLPVYASGLYSLNSLPVAAFSASLLVVAVSCLVQQSNLSNTKKFMREIVHPSPNNLSQQDAASGAAA</sequence>
<dbReference type="KEGG" id="rfo:REIFOR_00702"/>